<organism evidence="1 2">
    <name type="scientific">Nitrosopumilus oxyclinae</name>
    <dbReference type="NCBI Taxonomy" id="1959104"/>
    <lineage>
        <taxon>Archaea</taxon>
        <taxon>Nitrososphaerota</taxon>
        <taxon>Nitrososphaeria</taxon>
        <taxon>Nitrosopumilales</taxon>
        <taxon>Nitrosopumilaceae</taxon>
        <taxon>Nitrosopumilus</taxon>
    </lineage>
</organism>
<dbReference type="EMBL" id="CP026994">
    <property type="protein sequence ID" value="QLH04969.1"/>
    <property type="molecule type" value="Genomic_DNA"/>
</dbReference>
<dbReference type="AlphaFoldDB" id="A0A7D5M6S0"/>
<dbReference type="Proteomes" id="UP000509441">
    <property type="component" value="Chromosome"/>
</dbReference>
<dbReference type="OrthoDB" id="4966at2157"/>
<protein>
    <submittedName>
        <fullName evidence="1">Uncharacterized protein</fullName>
    </submittedName>
</protein>
<dbReference type="RefSeq" id="WP_179362197.1">
    <property type="nucleotide sequence ID" value="NZ_CP026994.1"/>
</dbReference>
<sequence>MDEELPDSVKKCLDILEENVEILANLEYDLDDEKEDELTPDMELHNLYDMSEDVAESAKLKRAESNFARRQSEDSL</sequence>
<dbReference type="KEGG" id="nox:C5F49_06295"/>
<reference evidence="1 2" key="1">
    <citation type="submission" date="2018-02" db="EMBL/GenBank/DDBJ databases">
        <title>Complete genome of Nitrosopumilus oxyclinae HCE1.</title>
        <authorList>
            <person name="Qin W."/>
            <person name="Zheng Y."/>
            <person name="Stahl D.A."/>
        </authorList>
    </citation>
    <scope>NUCLEOTIDE SEQUENCE [LARGE SCALE GENOMIC DNA]</scope>
    <source>
        <strain evidence="1 2">HCE1</strain>
    </source>
</reference>
<dbReference type="GeneID" id="56061571"/>
<proteinExistence type="predicted"/>
<gene>
    <name evidence="1" type="ORF">C5F49_06295</name>
</gene>
<name>A0A7D5M6S0_9ARCH</name>
<evidence type="ECO:0000313" key="1">
    <source>
        <dbReference type="EMBL" id="QLH04969.1"/>
    </source>
</evidence>
<keyword evidence="2" id="KW-1185">Reference proteome</keyword>
<evidence type="ECO:0000313" key="2">
    <source>
        <dbReference type="Proteomes" id="UP000509441"/>
    </source>
</evidence>
<accession>A0A7D5M6S0</accession>